<reference evidence="1 2" key="1">
    <citation type="journal article" date="2019" name="Int. J. Syst. Evol. Microbiol.">
        <title>Anaerobacillus alkaliphilus sp. nov., a novel alkaliphilic and moderately halophilic bacterium.</title>
        <authorList>
            <person name="Borsodi A.K."/>
            <person name="Aszalos J.M."/>
            <person name="Bihari P."/>
            <person name="Nagy I."/>
            <person name="Schumann P."/>
            <person name="Sproer C."/>
            <person name="Kovacs A.L."/>
            <person name="Boka K."/>
            <person name="Dobosy P."/>
            <person name="Ovari M."/>
            <person name="Szili-Kovacs T."/>
            <person name="Toth E."/>
        </authorList>
    </citation>
    <scope>NUCLEOTIDE SEQUENCE [LARGE SCALE GENOMIC DNA]</scope>
    <source>
        <strain evidence="1 2">B16-10</strain>
    </source>
</reference>
<dbReference type="Proteomes" id="UP000290649">
    <property type="component" value="Unassembled WGS sequence"/>
</dbReference>
<comment type="caution">
    <text evidence="1">The sequence shown here is derived from an EMBL/GenBank/DDBJ whole genome shotgun (WGS) entry which is preliminary data.</text>
</comment>
<dbReference type="EMBL" id="QOUX01000027">
    <property type="protein sequence ID" value="RXJ02018.1"/>
    <property type="molecule type" value="Genomic_DNA"/>
</dbReference>
<evidence type="ECO:0000313" key="2">
    <source>
        <dbReference type="Proteomes" id="UP000290649"/>
    </source>
</evidence>
<keyword evidence="2" id="KW-1185">Reference proteome</keyword>
<evidence type="ECO:0000313" key="1">
    <source>
        <dbReference type="EMBL" id="RXJ02018.1"/>
    </source>
</evidence>
<dbReference type="AlphaFoldDB" id="A0A4Q0VWR9"/>
<dbReference type="RefSeq" id="WP_129077733.1">
    <property type="nucleotide sequence ID" value="NZ_QOUX01000027.1"/>
</dbReference>
<proteinExistence type="predicted"/>
<sequence length="90" mass="10981">MNIEFLPDIDQKTYEKLTQLSLEEKRTLWRLIQHTSKDGYVLCRFETEKMKLLEQKGFIQRNEFFRGRELSFFVLPSAQQLLKELRKKVR</sequence>
<gene>
    <name evidence="1" type="ORF">DS745_07955</name>
</gene>
<accession>A0A4Q0VWR9</accession>
<dbReference type="OrthoDB" id="2971428at2"/>
<organism evidence="1 2">
    <name type="scientific">Anaerobacillus alkaliphilus</name>
    <dbReference type="NCBI Taxonomy" id="1548597"/>
    <lineage>
        <taxon>Bacteria</taxon>
        <taxon>Bacillati</taxon>
        <taxon>Bacillota</taxon>
        <taxon>Bacilli</taxon>
        <taxon>Bacillales</taxon>
        <taxon>Bacillaceae</taxon>
        <taxon>Anaerobacillus</taxon>
    </lineage>
</organism>
<name>A0A4Q0VWR9_9BACI</name>
<protein>
    <submittedName>
        <fullName evidence="1">Uncharacterized protein</fullName>
    </submittedName>
</protein>